<name>A0ABU8ZLW8_9BIFI</name>
<evidence type="ECO:0000313" key="2">
    <source>
        <dbReference type="Proteomes" id="UP001373159"/>
    </source>
</evidence>
<protein>
    <submittedName>
        <fullName evidence="1">Uncharacterized protein</fullName>
    </submittedName>
</protein>
<sequence length="63" mass="6812">MQGLRSIKKRMSLKLVSGLLAVVAALGMGGYAMNRYYGAAPTYEAVQYSPGCWRIGKLIACVK</sequence>
<evidence type="ECO:0000313" key="1">
    <source>
        <dbReference type="EMBL" id="MEK0306037.1"/>
    </source>
</evidence>
<dbReference type="Proteomes" id="UP001373159">
    <property type="component" value="Unassembled WGS sequence"/>
</dbReference>
<dbReference type="EMBL" id="JBANBB010000001">
    <property type="protein sequence ID" value="MEK0306037.1"/>
    <property type="molecule type" value="Genomic_DNA"/>
</dbReference>
<dbReference type="RefSeq" id="WP_340468576.1">
    <property type="nucleotide sequence ID" value="NZ_JBANBB010000001.1"/>
</dbReference>
<gene>
    <name evidence="1" type="ORF">V8P97_00900</name>
</gene>
<accession>A0ABU8ZLW8</accession>
<organism evidence="1 2">
    <name type="scientific">Bifidobacterium favimelis</name>
    <dbReference type="NCBI Taxonomy" id="3122979"/>
    <lineage>
        <taxon>Bacteria</taxon>
        <taxon>Bacillati</taxon>
        <taxon>Actinomycetota</taxon>
        <taxon>Actinomycetes</taxon>
        <taxon>Bifidobacteriales</taxon>
        <taxon>Bifidobacteriaceae</taxon>
        <taxon>Bifidobacterium</taxon>
    </lineage>
</organism>
<proteinExistence type="predicted"/>
<reference evidence="1 2" key="1">
    <citation type="submission" date="2024-02" db="EMBL/GenBank/DDBJ databases">
        <title>Bifidobacterium honeyensis sp. nov., isolated from the comb honey.</title>
        <authorList>
            <person name="Liu W."/>
            <person name="Li Y."/>
        </authorList>
    </citation>
    <scope>NUCLEOTIDE SEQUENCE [LARGE SCALE GENOMIC DNA]</scope>
    <source>
        <strain evidence="1 2">IMAU50988</strain>
    </source>
</reference>
<keyword evidence="2" id="KW-1185">Reference proteome</keyword>
<comment type="caution">
    <text evidence="1">The sequence shown here is derived from an EMBL/GenBank/DDBJ whole genome shotgun (WGS) entry which is preliminary data.</text>
</comment>